<name>A0A423VN70_CYTCH</name>
<feature type="domain" description="MYND-type" evidence="5">
    <location>
        <begin position="144"/>
        <end position="186"/>
    </location>
</feature>
<comment type="caution">
    <text evidence="6">The sequence shown here is derived from an EMBL/GenBank/DDBJ whole genome shotgun (WGS) entry which is preliminary data.</text>
</comment>
<dbReference type="EMBL" id="LJZO01000037">
    <property type="protein sequence ID" value="ROV92451.1"/>
    <property type="molecule type" value="Genomic_DNA"/>
</dbReference>
<keyword evidence="3" id="KW-0862">Zinc</keyword>
<gene>
    <name evidence="6" type="ORF">VSDG_06639</name>
</gene>
<keyword evidence="1" id="KW-0479">Metal-binding</keyword>
<dbReference type="PROSITE" id="PS50865">
    <property type="entry name" value="ZF_MYND_2"/>
    <property type="match status" value="1"/>
</dbReference>
<dbReference type="Proteomes" id="UP000284375">
    <property type="component" value="Unassembled WGS sequence"/>
</dbReference>
<accession>A0A423VN70</accession>
<dbReference type="Pfam" id="PF01753">
    <property type="entry name" value="zf-MYND"/>
    <property type="match status" value="1"/>
</dbReference>
<dbReference type="SUPFAM" id="SSF144232">
    <property type="entry name" value="HIT/MYND zinc finger-like"/>
    <property type="match status" value="1"/>
</dbReference>
<dbReference type="OrthoDB" id="265717at2759"/>
<evidence type="ECO:0000256" key="4">
    <source>
        <dbReference type="PROSITE-ProRule" id="PRU00134"/>
    </source>
</evidence>
<evidence type="ECO:0000313" key="6">
    <source>
        <dbReference type="EMBL" id="ROV92451.1"/>
    </source>
</evidence>
<evidence type="ECO:0000256" key="3">
    <source>
        <dbReference type="ARBA" id="ARBA00022833"/>
    </source>
</evidence>
<evidence type="ECO:0000256" key="2">
    <source>
        <dbReference type="ARBA" id="ARBA00022771"/>
    </source>
</evidence>
<dbReference type="Gene3D" id="6.10.140.2220">
    <property type="match status" value="1"/>
</dbReference>
<evidence type="ECO:0000313" key="7">
    <source>
        <dbReference type="Proteomes" id="UP000284375"/>
    </source>
</evidence>
<dbReference type="GO" id="GO:0008270">
    <property type="term" value="F:zinc ion binding"/>
    <property type="evidence" value="ECO:0007669"/>
    <property type="project" value="UniProtKB-KW"/>
</dbReference>
<reference evidence="6 7" key="1">
    <citation type="submission" date="2015-09" db="EMBL/GenBank/DDBJ databases">
        <title>Host preference determinants of Valsa canker pathogens revealed by comparative genomics.</title>
        <authorList>
            <person name="Yin Z."/>
            <person name="Huang L."/>
        </authorList>
    </citation>
    <scope>NUCLEOTIDE SEQUENCE [LARGE SCALE GENOMIC DNA]</scope>
    <source>
        <strain evidence="6 7">YSFL</strain>
    </source>
</reference>
<dbReference type="STRING" id="252740.A0A423VN70"/>
<organism evidence="6 7">
    <name type="scientific">Cytospora chrysosperma</name>
    <name type="common">Cytospora canker fungus</name>
    <name type="synonym">Sphaeria chrysosperma</name>
    <dbReference type="NCBI Taxonomy" id="252740"/>
    <lineage>
        <taxon>Eukaryota</taxon>
        <taxon>Fungi</taxon>
        <taxon>Dikarya</taxon>
        <taxon>Ascomycota</taxon>
        <taxon>Pezizomycotina</taxon>
        <taxon>Sordariomycetes</taxon>
        <taxon>Sordariomycetidae</taxon>
        <taxon>Diaporthales</taxon>
        <taxon>Cytosporaceae</taxon>
        <taxon>Cytospora</taxon>
    </lineage>
</organism>
<dbReference type="PROSITE" id="PS01360">
    <property type="entry name" value="ZF_MYND_1"/>
    <property type="match status" value="1"/>
</dbReference>
<proteinExistence type="predicted"/>
<dbReference type="InterPro" id="IPR002893">
    <property type="entry name" value="Znf_MYND"/>
</dbReference>
<evidence type="ECO:0000259" key="5">
    <source>
        <dbReference type="PROSITE" id="PS50865"/>
    </source>
</evidence>
<keyword evidence="2 4" id="KW-0863">Zinc-finger</keyword>
<keyword evidence="7" id="KW-1185">Reference proteome</keyword>
<dbReference type="AlphaFoldDB" id="A0A423VN70"/>
<evidence type="ECO:0000256" key="1">
    <source>
        <dbReference type="ARBA" id="ARBA00022723"/>
    </source>
</evidence>
<sequence length="214" mass="25019">MPPYADLYDDRSFPTWDHIPSNFFLGRNTQHRPQDKHWCFLAEIQQCDGFLRYRTVVKDDNDEEMVVAFYPDSYEGFDWNKLKRGHTLAIMYAYQHSFVDGSYGVRVENMDHVHVIPLPLEELQYLGAEMNEYSAGVEEGQWKCHGCGEIKPSSQISRCGRCKLVGYCGEECQAKGWSERGHKKHCKVIQDSNFMALMKLDFSRYERAFAFTRD</sequence>
<protein>
    <recommendedName>
        <fullName evidence="5">MYND-type domain-containing protein</fullName>
    </recommendedName>
</protein>